<proteinExistence type="inferred from homology"/>
<dbReference type="InterPro" id="IPR041118">
    <property type="entry name" value="Rx_N"/>
</dbReference>
<protein>
    <submittedName>
        <fullName evidence="9">Disease resistance protein RGA3</fullName>
    </submittedName>
</protein>
<keyword evidence="2" id="KW-0433">Leucine-rich repeat</keyword>
<evidence type="ECO:0000313" key="10">
    <source>
        <dbReference type="Proteomes" id="UP000275267"/>
    </source>
</evidence>
<dbReference type="Gene3D" id="1.20.5.4130">
    <property type="match status" value="1"/>
</dbReference>
<accession>A0A3L6Q5N2</accession>
<evidence type="ECO:0000256" key="2">
    <source>
        <dbReference type="ARBA" id="ARBA00022614"/>
    </source>
</evidence>
<organism evidence="9 10">
    <name type="scientific">Panicum miliaceum</name>
    <name type="common">Proso millet</name>
    <name type="synonym">Broomcorn millet</name>
    <dbReference type="NCBI Taxonomy" id="4540"/>
    <lineage>
        <taxon>Eukaryota</taxon>
        <taxon>Viridiplantae</taxon>
        <taxon>Streptophyta</taxon>
        <taxon>Embryophyta</taxon>
        <taxon>Tracheophyta</taxon>
        <taxon>Spermatophyta</taxon>
        <taxon>Magnoliopsida</taxon>
        <taxon>Liliopsida</taxon>
        <taxon>Poales</taxon>
        <taxon>Poaceae</taxon>
        <taxon>PACMAD clade</taxon>
        <taxon>Panicoideae</taxon>
        <taxon>Panicodae</taxon>
        <taxon>Paniceae</taxon>
        <taxon>Panicinae</taxon>
        <taxon>Panicum</taxon>
        <taxon>Panicum sect. Panicum</taxon>
    </lineage>
</organism>
<keyword evidence="5" id="KW-0611">Plant defense</keyword>
<comment type="caution">
    <text evidence="9">The sequence shown here is derived from an EMBL/GenBank/DDBJ whole genome shotgun (WGS) entry which is preliminary data.</text>
</comment>
<feature type="domain" description="Disease resistance N-terminal" evidence="8">
    <location>
        <begin position="61"/>
        <end position="122"/>
    </location>
</feature>
<keyword evidence="4" id="KW-0547">Nucleotide-binding</keyword>
<evidence type="ECO:0000256" key="1">
    <source>
        <dbReference type="ARBA" id="ARBA00008894"/>
    </source>
</evidence>
<keyword evidence="3" id="KW-0677">Repeat</keyword>
<evidence type="ECO:0000256" key="6">
    <source>
        <dbReference type="SAM" id="Coils"/>
    </source>
</evidence>
<keyword evidence="10" id="KW-1185">Reference proteome</keyword>
<dbReference type="GO" id="GO:0000166">
    <property type="term" value="F:nucleotide binding"/>
    <property type="evidence" value="ECO:0007669"/>
    <property type="project" value="UniProtKB-KW"/>
</dbReference>
<sequence length="241" mass="25877">MGSFVRSKLKDLCGGATSKHIGAREVRIDGVRLDRRSVFSGAQGAVPGHGPVLEAWAACKDLGPNVMALKTELLCVKAVLEGNLGMEIHNSALEELQRNLHDLAYDAEDVLDELDYFRIQDELDGTFDAIDRPPKGCAHNLVFNTTHTAKAVSKLIRPPACCSSATAAPGASRRRRRAHGSVSSPAHTNQLANDGEVNGCMSKPVSNTIIRAVGRCLPCSSVPHCHRFIVMTIVMVAATSR</sequence>
<evidence type="ECO:0000256" key="5">
    <source>
        <dbReference type="ARBA" id="ARBA00022821"/>
    </source>
</evidence>
<gene>
    <name evidence="9" type="ORF">C2845_PM17G05830</name>
</gene>
<dbReference type="Pfam" id="PF18052">
    <property type="entry name" value="Rx_N"/>
    <property type="match status" value="1"/>
</dbReference>
<evidence type="ECO:0000256" key="7">
    <source>
        <dbReference type="SAM" id="MobiDB-lite"/>
    </source>
</evidence>
<name>A0A3L6Q5N2_PANMI</name>
<evidence type="ECO:0000313" key="9">
    <source>
        <dbReference type="EMBL" id="RLM70306.1"/>
    </source>
</evidence>
<dbReference type="OrthoDB" id="693720at2759"/>
<dbReference type="EMBL" id="PQIB02000014">
    <property type="protein sequence ID" value="RLM70306.1"/>
    <property type="molecule type" value="Genomic_DNA"/>
</dbReference>
<evidence type="ECO:0000256" key="4">
    <source>
        <dbReference type="ARBA" id="ARBA00022741"/>
    </source>
</evidence>
<evidence type="ECO:0000259" key="8">
    <source>
        <dbReference type="Pfam" id="PF18052"/>
    </source>
</evidence>
<reference evidence="10" key="1">
    <citation type="journal article" date="2019" name="Nat. Commun.">
        <title>The genome of broomcorn millet.</title>
        <authorList>
            <person name="Zou C."/>
            <person name="Miki D."/>
            <person name="Li D."/>
            <person name="Tang Q."/>
            <person name="Xiao L."/>
            <person name="Rajput S."/>
            <person name="Deng P."/>
            <person name="Jia W."/>
            <person name="Huang R."/>
            <person name="Zhang M."/>
            <person name="Sun Y."/>
            <person name="Hu J."/>
            <person name="Fu X."/>
            <person name="Schnable P.S."/>
            <person name="Li F."/>
            <person name="Zhang H."/>
            <person name="Feng B."/>
            <person name="Zhu X."/>
            <person name="Liu R."/>
            <person name="Schnable J.C."/>
            <person name="Zhu J.-K."/>
            <person name="Zhang H."/>
        </authorList>
    </citation>
    <scope>NUCLEOTIDE SEQUENCE [LARGE SCALE GENOMIC DNA]</scope>
</reference>
<evidence type="ECO:0000256" key="3">
    <source>
        <dbReference type="ARBA" id="ARBA00022737"/>
    </source>
</evidence>
<dbReference type="AlphaFoldDB" id="A0A3L6Q5N2"/>
<feature type="coiled-coil region" evidence="6">
    <location>
        <begin position="86"/>
        <end position="113"/>
    </location>
</feature>
<comment type="similarity">
    <text evidence="1">Belongs to the disease resistance NB-LRR family.</text>
</comment>
<dbReference type="Proteomes" id="UP000275267">
    <property type="component" value="Unassembled WGS sequence"/>
</dbReference>
<keyword evidence="6" id="KW-0175">Coiled coil</keyword>
<feature type="region of interest" description="Disordered" evidence="7">
    <location>
        <begin position="167"/>
        <end position="197"/>
    </location>
</feature>
<dbReference type="STRING" id="4540.A0A3L6Q5N2"/>
<dbReference type="GO" id="GO:0006952">
    <property type="term" value="P:defense response"/>
    <property type="evidence" value="ECO:0007669"/>
    <property type="project" value="UniProtKB-KW"/>
</dbReference>